<accession>A0A914YMH7</accession>
<sequence length="322" mass="38077">MPVEKIFALNLSKQCNTVHLSPTINLCLYSTIYGDKNAKHTEWRNQNNVIAQLKNYTSKNRFELAEEALSFPHRYIEAIYGKYLFYSVSPITDDVKYKYDTNKRIYDNINEIRHDINKWIKCIKGIQDKEVIIQNIELKLGKYSNYKNKNLWKFYFKFLKKNNLKEILEAYRKYTRLFISDKEAIEKYRQEIIKFTHLKESTTKYWIDTIKYEMTFGNLEHAYGILECGMEVVVGTQYNFLAKDEKHLNGILLICRILMMQAETNPTPAPAPATISNHQIEVKHLLSQTPTVYFECANRQSLPFRQSYIQYILNNANAIIRN</sequence>
<dbReference type="WBParaSite" id="PSU_v2.g2059.t1">
    <property type="protein sequence ID" value="PSU_v2.g2059.t1"/>
    <property type="gene ID" value="PSU_v2.g2059"/>
</dbReference>
<protein>
    <submittedName>
        <fullName evidence="2">Uncharacterized protein</fullName>
    </submittedName>
</protein>
<organism evidence="1 2">
    <name type="scientific">Panagrolaimus superbus</name>
    <dbReference type="NCBI Taxonomy" id="310955"/>
    <lineage>
        <taxon>Eukaryota</taxon>
        <taxon>Metazoa</taxon>
        <taxon>Ecdysozoa</taxon>
        <taxon>Nematoda</taxon>
        <taxon>Chromadorea</taxon>
        <taxon>Rhabditida</taxon>
        <taxon>Tylenchina</taxon>
        <taxon>Panagrolaimomorpha</taxon>
        <taxon>Panagrolaimoidea</taxon>
        <taxon>Panagrolaimidae</taxon>
        <taxon>Panagrolaimus</taxon>
    </lineage>
</organism>
<evidence type="ECO:0000313" key="2">
    <source>
        <dbReference type="WBParaSite" id="PSU_v2.g2059.t1"/>
    </source>
</evidence>
<evidence type="ECO:0000313" key="1">
    <source>
        <dbReference type="Proteomes" id="UP000887577"/>
    </source>
</evidence>
<reference evidence="2" key="1">
    <citation type="submission" date="2022-11" db="UniProtKB">
        <authorList>
            <consortium name="WormBaseParasite"/>
        </authorList>
    </citation>
    <scope>IDENTIFICATION</scope>
</reference>
<name>A0A914YMH7_9BILA</name>
<keyword evidence="1" id="KW-1185">Reference proteome</keyword>
<dbReference type="AlphaFoldDB" id="A0A914YMH7"/>
<dbReference type="Proteomes" id="UP000887577">
    <property type="component" value="Unplaced"/>
</dbReference>
<proteinExistence type="predicted"/>